<name>A0A937CYT6_9HYPH</name>
<accession>A0A937CYT6</accession>
<dbReference type="AlphaFoldDB" id="A0A937CYT6"/>
<dbReference type="Proteomes" id="UP000605848">
    <property type="component" value="Unassembled WGS sequence"/>
</dbReference>
<dbReference type="EMBL" id="JAEQMY010000008">
    <property type="protein sequence ID" value="MBL0403801.1"/>
    <property type="molecule type" value="Genomic_DNA"/>
</dbReference>
<gene>
    <name evidence="1" type="ORF">JKG68_07485</name>
</gene>
<evidence type="ECO:0000313" key="2">
    <source>
        <dbReference type="Proteomes" id="UP000605848"/>
    </source>
</evidence>
<sequence>MSGVNWSPRASRIEADILQGHDPAYRAMEISKPFNIRLTVPLMALPKLSSELLLDGFRTIPYLQPLPVHFILDLDVSQSGKR</sequence>
<proteinExistence type="predicted"/>
<dbReference type="RefSeq" id="WP_202057575.1">
    <property type="nucleotide sequence ID" value="NZ_JAEQMY010000008.1"/>
</dbReference>
<protein>
    <submittedName>
        <fullName evidence="1">Uncharacterized protein</fullName>
    </submittedName>
</protein>
<keyword evidence="2" id="KW-1185">Reference proteome</keyword>
<organism evidence="1 2">
    <name type="scientific">Microvirga aerilata</name>
    <dbReference type="NCBI Taxonomy" id="670292"/>
    <lineage>
        <taxon>Bacteria</taxon>
        <taxon>Pseudomonadati</taxon>
        <taxon>Pseudomonadota</taxon>
        <taxon>Alphaproteobacteria</taxon>
        <taxon>Hyphomicrobiales</taxon>
        <taxon>Methylobacteriaceae</taxon>
        <taxon>Microvirga</taxon>
    </lineage>
</organism>
<comment type="caution">
    <text evidence="1">The sequence shown here is derived from an EMBL/GenBank/DDBJ whole genome shotgun (WGS) entry which is preliminary data.</text>
</comment>
<reference evidence="1" key="1">
    <citation type="submission" date="2021-01" db="EMBL/GenBank/DDBJ databases">
        <title>Microvirga sp.</title>
        <authorList>
            <person name="Kim M.K."/>
        </authorList>
    </citation>
    <scope>NUCLEOTIDE SEQUENCE</scope>
    <source>
        <strain evidence="1">5420S-16</strain>
    </source>
</reference>
<evidence type="ECO:0000313" key="1">
    <source>
        <dbReference type="EMBL" id="MBL0403801.1"/>
    </source>
</evidence>